<dbReference type="InterPro" id="IPR015797">
    <property type="entry name" value="NUDIX_hydrolase-like_dom_sf"/>
</dbReference>
<dbReference type="PROSITE" id="PS51462">
    <property type="entry name" value="NUDIX"/>
    <property type="match status" value="1"/>
</dbReference>
<evidence type="ECO:0000256" key="4">
    <source>
        <dbReference type="RuleBase" id="RU364043"/>
    </source>
</evidence>
<dbReference type="PANTHER" id="PTHR43736:SF1">
    <property type="entry name" value="DIHYDRONEOPTERIN TRIPHOSPHATE DIPHOSPHATASE"/>
    <property type="match status" value="1"/>
</dbReference>
<evidence type="ECO:0000256" key="3">
    <source>
        <dbReference type="ARBA" id="ARBA00015552"/>
    </source>
</evidence>
<dbReference type="GO" id="GO:0004787">
    <property type="term" value="F:thiamine diphosphate phosphatase activity"/>
    <property type="evidence" value="ECO:0007669"/>
    <property type="project" value="InterPro"/>
</dbReference>
<dbReference type="Proteomes" id="UP000199729">
    <property type="component" value="Chromosome"/>
</dbReference>
<evidence type="ECO:0000256" key="2">
    <source>
        <dbReference type="ARBA" id="ARBA00011245"/>
    </source>
</evidence>
<keyword evidence="7" id="KW-1185">Reference proteome</keyword>
<dbReference type="Pfam" id="PF00293">
    <property type="entry name" value="NUDIX"/>
    <property type="match status" value="1"/>
</dbReference>
<dbReference type="GO" id="GO:0017111">
    <property type="term" value="F:ribonucleoside triphosphate phosphatase activity"/>
    <property type="evidence" value="ECO:0007669"/>
    <property type="project" value="InterPro"/>
</dbReference>
<dbReference type="CDD" id="cd03675">
    <property type="entry name" value="NUDIX_Hydrolase"/>
    <property type="match status" value="1"/>
</dbReference>
<protein>
    <recommendedName>
        <fullName evidence="3 4">Phosphatase NudJ</fullName>
        <ecNumber evidence="4">3.6.1.-</ecNumber>
    </recommendedName>
</protein>
<keyword evidence="4" id="KW-0460">Magnesium</keyword>
<dbReference type="GO" id="GO:0017110">
    <property type="term" value="F:nucleoside diphosphate phosphatase activity"/>
    <property type="evidence" value="ECO:0007669"/>
    <property type="project" value="InterPro"/>
</dbReference>
<dbReference type="SUPFAM" id="SSF55811">
    <property type="entry name" value="Nudix"/>
    <property type="match status" value="1"/>
</dbReference>
<dbReference type="InterPro" id="IPR000086">
    <property type="entry name" value="NUDIX_hydrolase_dom"/>
</dbReference>
<evidence type="ECO:0000313" key="7">
    <source>
        <dbReference type="Proteomes" id="UP000199729"/>
    </source>
</evidence>
<name>A0A221KBV3_VITFI</name>
<evidence type="ECO:0000259" key="5">
    <source>
        <dbReference type="PROSITE" id="PS51462"/>
    </source>
</evidence>
<feature type="domain" description="Nudix hydrolase" evidence="5">
    <location>
        <begin position="1"/>
        <end position="128"/>
    </location>
</feature>
<evidence type="ECO:0000256" key="1">
    <source>
        <dbReference type="ARBA" id="ARBA00007608"/>
    </source>
</evidence>
<comment type="similarity">
    <text evidence="1 4">Belongs to the Nudix hydrolase family. NudJ subfamily.</text>
</comment>
<keyword evidence="4 6" id="KW-0378">Hydrolase</keyword>
<proteinExistence type="inferred from homology"/>
<dbReference type="InterPro" id="IPR033713">
    <property type="entry name" value="NudJ"/>
</dbReference>
<comment type="cofactor">
    <cofactor evidence="4">
        <name>Mg(2+)</name>
        <dbReference type="ChEBI" id="CHEBI:18420"/>
    </cofactor>
</comment>
<accession>A0A221KBV3</accession>
<gene>
    <name evidence="4" type="primary">nudJ</name>
    <name evidence="6" type="ORF">VITFI_CDS0732</name>
</gene>
<reference evidence="6 7" key="1">
    <citation type="submission" date="2017-07" db="EMBL/GenBank/DDBJ databases">
        <title>Complete Genome Sequence of the cosmetic ferment Vitreoscilla filiformis (ATCC15551).</title>
        <authorList>
            <person name="Contreras S."/>
            <person name="Sagory-Zalkind P."/>
            <person name="Blanquart H."/>
            <person name="Iltis A."/>
            <person name="Morand S.C."/>
        </authorList>
    </citation>
    <scope>NUCLEOTIDE SEQUENCE [LARGE SCALE GENOMIC DNA]</scope>
    <source>
        <strain evidence="6 7">ATCC 15551</strain>
    </source>
</reference>
<dbReference type="EC" id="3.6.1.-" evidence="4"/>
<dbReference type="AlphaFoldDB" id="A0A221KBV3"/>
<evidence type="ECO:0000313" key="6">
    <source>
        <dbReference type="EMBL" id="ASM76511.1"/>
    </source>
</evidence>
<comment type="subunit">
    <text evidence="2 4">Monomer.</text>
</comment>
<dbReference type="PANTHER" id="PTHR43736">
    <property type="entry name" value="ADP-RIBOSE PYROPHOSPHATASE"/>
    <property type="match status" value="1"/>
</dbReference>
<organism evidence="6 7">
    <name type="scientific">Vitreoscilla filiformis</name>
    <dbReference type="NCBI Taxonomy" id="63"/>
    <lineage>
        <taxon>Bacteria</taxon>
        <taxon>Pseudomonadati</taxon>
        <taxon>Pseudomonadota</taxon>
        <taxon>Betaproteobacteria</taxon>
        <taxon>Neisseriales</taxon>
        <taxon>Neisseriaceae</taxon>
        <taxon>Vitreoscilla</taxon>
    </lineage>
</organism>
<dbReference type="EMBL" id="CP022423">
    <property type="protein sequence ID" value="ASM76511.1"/>
    <property type="molecule type" value="Genomic_DNA"/>
</dbReference>
<sequence>MAAIIERDGRYLLVEEHTSVGLRLNNPAGHLEPGESLVNAVIREVLEETACAFTPEALVGVYLSRSEHPRTGEDITYLRFTFCGSVGEPQPGRALDTPIVRTLWLTPEEVYLARNSHRSPWVAQCITDHQAGQRFPLDLLHTHPSVTLLQNSAAV</sequence>
<dbReference type="Gene3D" id="3.90.79.10">
    <property type="entry name" value="Nucleoside Triphosphate Pyrophosphohydrolase"/>
    <property type="match status" value="1"/>
</dbReference>
<dbReference type="KEGG" id="vff:VITFI_CDS0732"/>